<feature type="transmembrane region" description="Helical" evidence="2">
    <location>
        <begin position="73"/>
        <end position="93"/>
    </location>
</feature>
<gene>
    <name evidence="3" type="ORF">FQN60_012336</name>
</gene>
<feature type="region of interest" description="Disordered" evidence="1">
    <location>
        <begin position="1"/>
        <end position="23"/>
    </location>
</feature>
<proteinExistence type="predicted"/>
<feature type="compositionally biased region" description="Polar residues" evidence="1">
    <location>
        <begin position="11"/>
        <end position="23"/>
    </location>
</feature>
<reference evidence="3 4" key="1">
    <citation type="submission" date="2019-08" db="EMBL/GenBank/DDBJ databases">
        <title>A chromosome-level genome assembly, high-density linkage maps, and genome scans reveal the genomic architecture of hybrid incompatibilities underlying speciation via character displacement in darters (Percidae: Etheostominae).</title>
        <authorList>
            <person name="Moran R.L."/>
            <person name="Catchen J.M."/>
            <person name="Fuller R.C."/>
        </authorList>
    </citation>
    <scope>NUCLEOTIDE SEQUENCE [LARGE SCALE GENOMIC DNA]</scope>
    <source>
        <strain evidence="3">EspeVRDwgs_2016</strain>
        <tissue evidence="3">Muscle</tissue>
    </source>
</reference>
<keyword evidence="2" id="KW-0812">Transmembrane</keyword>
<name>A0A5J5DPJ8_9PERO</name>
<dbReference type="EMBL" id="VOFY01000002">
    <property type="protein sequence ID" value="KAA8595201.1"/>
    <property type="molecule type" value="Genomic_DNA"/>
</dbReference>
<keyword evidence="2" id="KW-0472">Membrane</keyword>
<dbReference type="Proteomes" id="UP000327493">
    <property type="component" value="Chromosome 2"/>
</dbReference>
<evidence type="ECO:0000313" key="4">
    <source>
        <dbReference type="Proteomes" id="UP000327493"/>
    </source>
</evidence>
<dbReference type="AlphaFoldDB" id="A0A5J5DPJ8"/>
<evidence type="ECO:0000256" key="1">
    <source>
        <dbReference type="SAM" id="MobiDB-lite"/>
    </source>
</evidence>
<comment type="caution">
    <text evidence="3">The sequence shown here is derived from an EMBL/GenBank/DDBJ whole genome shotgun (WGS) entry which is preliminary data.</text>
</comment>
<protein>
    <submittedName>
        <fullName evidence="3">Uncharacterized protein</fullName>
    </submittedName>
</protein>
<sequence>MGKLRRWTEGSAPTSSPGQSLSHSVTQSVEPFHGGAVGLFLLFLLIIILIVAVSDLLGSQGEQVGRFDLAEGAGQLGAFALQVLAVAAVGAVARGQWRLCVDIHVGVFHRRLVGHLGRRRQDTI</sequence>
<accession>A0A5J5DPJ8</accession>
<keyword evidence="2" id="KW-1133">Transmembrane helix</keyword>
<keyword evidence="4" id="KW-1185">Reference proteome</keyword>
<evidence type="ECO:0000256" key="2">
    <source>
        <dbReference type="SAM" id="Phobius"/>
    </source>
</evidence>
<evidence type="ECO:0000313" key="3">
    <source>
        <dbReference type="EMBL" id="KAA8595201.1"/>
    </source>
</evidence>
<feature type="transmembrane region" description="Helical" evidence="2">
    <location>
        <begin position="32"/>
        <end position="53"/>
    </location>
</feature>
<organism evidence="3 4">
    <name type="scientific">Etheostoma spectabile</name>
    <name type="common">orangethroat darter</name>
    <dbReference type="NCBI Taxonomy" id="54343"/>
    <lineage>
        <taxon>Eukaryota</taxon>
        <taxon>Metazoa</taxon>
        <taxon>Chordata</taxon>
        <taxon>Craniata</taxon>
        <taxon>Vertebrata</taxon>
        <taxon>Euteleostomi</taxon>
        <taxon>Actinopterygii</taxon>
        <taxon>Neopterygii</taxon>
        <taxon>Teleostei</taxon>
        <taxon>Neoteleostei</taxon>
        <taxon>Acanthomorphata</taxon>
        <taxon>Eupercaria</taxon>
        <taxon>Perciformes</taxon>
        <taxon>Percoidei</taxon>
        <taxon>Percidae</taxon>
        <taxon>Etheostomatinae</taxon>
        <taxon>Etheostoma</taxon>
    </lineage>
</organism>